<evidence type="ECO:0000259" key="11">
    <source>
        <dbReference type="Pfam" id="PF02014"/>
    </source>
</evidence>
<dbReference type="OMA" id="FASSHQW"/>
<dbReference type="Proteomes" id="UP000695026">
    <property type="component" value="Unplaced"/>
</dbReference>
<evidence type="ECO:0000256" key="8">
    <source>
        <dbReference type="ARBA" id="ARBA00024756"/>
    </source>
</evidence>
<dbReference type="PANTHER" id="PTHR22527">
    <property type="entry name" value="PLACENTA-EXPRESSED TRANSCRIPT 1 PROTEIN"/>
    <property type="match status" value="1"/>
</dbReference>
<keyword evidence="7" id="KW-0325">Glycoprotein</keyword>
<feature type="region of interest" description="Disordered" evidence="9">
    <location>
        <begin position="151"/>
        <end position="174"/>
    </location>
</feature>
<dbReference type="GeneID" id="103051782"/>
<evidence type="ECO:0000256" key="2">
    <source>
        <dbReference type="ARBA" id="ARBA00014036"/>
    </source>
</evidence>
<evidence type="ECO:0000313" key="12">
    <source>
        <dbReference type="Proteomes" id="UP000695026"/>
    </source>
</evidence>
<dbReference type="RefSeq" id="XP_007422682.1">
    <property type="nucleotide sequence ID" value="XM_007422620.2"/>
</dbReference>
<evidence type="ECO:0000256" key="9">
    <source>
        <dbReference type="SAM" id="MobiDB-lite"/>
    </source>
</evidence>
<evidence type="ECO:0000256" key="7">
    <source>
        <dbReference type="ARBA" id="ARBA00023180"/>
    </source>
</evidence>
<dbReference type="OrthoDB" id="9446289at2759"/>
<dbReference type="GO" id="GO:0035313">
    <property type="term" value="P:wound healing, spreading of epidermal cells"/>
    <property type="evidence" value="ECO:0007669"/>
    <property type="project" value="TreeGrafter"/>
</dbReference>
<dbReference type="InterPro" id="IPR026184">
    <property type="entry name" value="PLET1"/>
</dbReference>
<comment type="function">
    <text evidence="8">Modulates leading keratinocyte migration and cellular adhesion to matrix proteins during a wound-healing response and promotes wound repair. May play a role during trichilemmal differentiation of the hair follicle.</text>
</comment>
<keyword evidence="5" id="KW-0221">Differentiation</keyword>
<dbReference type="AlphaFoldDB" id="A0A9F2NH13"/>
<accession>A0A9F2NH13</accession>
<feature type="signal peptide" evidence="10">
    <location>
        <begin position="1"/>
        <end position="23"/>
    </location>
</feature>
<dbReference type="PANTHER" id="PTHR22527:SF2">
    <property type="entry name" value="PLACENTA-EXPRESSED TRANSCRIPT 1 PROTEIN"/>
    <property type="match status" value="1"/>
</dbReference>
<dbReference type="Gene3D" id="2.60.40.4060">
    <property type="entry name" value="Reeler domain"/>
    <property type="match status" value="1"/>
</dbReference>
<evidence type="ECO:0000256" key="1">
    <source>
        <dbReference type="ARBA" id="ARBA00004221"/>
    </source>
</evidence>
<name>A0A9F2NH13_PYTBI</name>
<evidence type="ECO:0000256" key="4">
    <source>
        <dbReference type="ARBA" id="ARBA00022729"/>
    </source>
</evidence>
<keyword evidence="4 10" id="KW-0732">Signal</keyword>
<evidence type="ECO:0000256" key="5">
    <source>
        <dbReference type="ARBA" id="ARBA00022782"/>
    </source>
</evidence>
<dbReference type="Pfam" id="PF02014">
    <property type="entry name" value="Reeler"/>
    <property type="match status" value="1"/>
</dbReference>
<proteinExistence type="predicted"/>
<feature type="domain" description="Reelin" evidence="11">
    <location>
        <begin position="37"/>
        <end position="129"/>
    </location>
</feature>
<organism evidence="12 13">
    <name type="scientific">Python bivittatus</name>
    <name type="common">Burmese python</name>
    <name type="synonym">Python molurus bivittatus</name>
    <dbReference type="NCBI Taxonomy" id="176946"/>
    <lineage>
        <taxon>Eukaryota</taxon>
        <taxon>Metazoa</taxon>
        <taxon>Chordata</taxon>
        <taxon>Craniata</taxon>
        <taxon>Vertebrata</taxon>
        <taxon>Euteleostomi</taxon>
        <taxon>Lepidosauria</taxon>
        <taxon>Squamata</taxon>
        <taxon>Bifurcata</taxon>
        <taxon>Unidentata</taxon>
        <taxon>Episquamata</taxon>
        <taxon>Toxicofera</taxon>
        <taxon>Serpentes</taxon>
        <taxon>Henophidia</taxon>
        <taxon>Pythonidae</taxon>
        <taxon>Python</taxon>
    </lineage>
</organism>
<dbReference type="InterPro" id="IPR042307">
    <property type="entry name" value="Reeler_sf"/>
</dbReference>
<sequence length="227" mass="24715">MAWLKLTMQLFFLGASLVLPAYSQQPPCEIVRKTVAQGSFRLDVDPLYYEPGAIYTVSVTGAEKATSVILQIVPPENSSGGSWEEEHQTIHCSATESVMQKNFSGPGTQIRWRSPRAPSAGSAQIRAFVSFVNGTTLLRTKILEGELVTSMSSSVSQPTSSPHKPTLHSNPSDVHLHLNTTTVHHNFASSHQWTKDPHSSVSVAQASSFLLTILQLLSISLGYKLLT</sequence>
<feature type="chain" id="PRO_5039904614" description="Placenta-expressed transcript 1 protein" evidence="10">
    <location>
        <begin position="24"/>
        <end position="227"/>
    </location>
</feature>
<dbReference type="GO" id="GO:0009897">
    <property type="term" value="C:external side of plasma membrane"/>
    <property type="evidence" value="ECO:0007669"/>
    <property type="project" value="TreeGrafter"/>
</dbReference>
<keyword evidence="12" id="KW-1185">Reference proteome</keyword>
<comment type="subcellular location">
    <subcellularLocation>
        <location evidence="1">Apical cell membrane</location>
    </subcellularLocation>
</comment>
<dbReference type="InterPro" id="IPR002861">
    <property type="entry name" value="Reeler_dom"/>
</dbReference>
<dbReference type="GO" id="GO:0030154">
    <property type="term" value="P:cell differentiation"/>
    <property type="evidence" value="ECO:0007669"/>
    <property type="project" value="UniProtKB-KW"/>
</dbReference>
<evidence type="ECO:0000313" key="13">
    <source>
        <dbReference type="RefSeq" id="XP_007422682.1"/>
    </source>
</evidence>
<evidence type="ECO:0000256" key="10">
    <source>
        <dbReference type="SAM" id="SignalP"/>
    </source>
</evidence>
<keyword evidence="3" id="KW-1003">Cell membrane</keyword>
<dbReference type="GO" id="GO:0016324">
    <property type="term" value="C:apical plasma membrane"/>
    <property type="evidence" value="ECO:0007669"/>
    <property type="project" value="UniProtKB-SubCell"/>
</dbReference>
<feature type="compositionally biased region" description="Low complexity" evidence="9">
    <location>
        <begin position="151"/>
        <end position="162"/>
    </location>
</feature>
<keyword evidence="6" id="KW-0472">Membrane</keyword>
<evidence type="ECO:0000256" key="6">
    <source>
        <dbReference type="ARBA" id="ARBA00023136"/>
    </source>
</evidence>
<protein>
    <recommendedName>
        <fullName evidence="2">Placenta-expressed transcript 1 protein</fullName>
    </recommendedName>
</protein>
<reference evidence="13" key="1">
    <citation type="submission" date="2025-08" db="UniProtKB">
        <authorList>
            <consortium name="RefSeq"/>
        </authorList>
    </citation>
    <scope>IDENTIFICATION</scope>
    <source>
        <tissue evidence="13">Liver</tissue>
    </source>
</reference>
<dbReference type="KEGG" id="pbi:103051782"/>
<dbReference type="GO" id="GO:0030335">
    <property type="term" value="P:positive regulation of cell migration"/>
    <property type="evidence" value="ECO:0007669"/>
    <property type="project" value="TreeGrafter"/>
</dbReference>
<gene>
    <name evidence="13" type="primary">LOC103051782</name>
</gene>
<evidence type="ECO:0000256" key="3">
    <source>
        <dbReference type="ARBA" id="ARBA00022475"/>
    </source>
</evidence>
<dbReference type="GO" id="GO:0001953">
    <property type="term" value="P:negative regulation of cell-matrix adhesion"/>
    <property type="evidence" value="ECO:0007669"/>
    <property type="project" value="TreeGrafter"/>
</dbReference>